<proteinExistence type="predicted"/>
<gene>
    <name evidence="2" type="ORF">QOL99_02710</name>
</gene>
<dbReference type="RefSeq" id="WP_285521077.1">
    <property type="nucleotide sequence ID" value="NZ_JASNGB010000011.1"/>
</dbReference>
<evidence type="ECO:0000256" key="1">
    <source>
        <dbReference type="SAM" id="MobiDB-lite"/>
    </source>
</evidence>
<feature type="region of interest" description="Disordered" evidence="1">
    <location>
        <begin position="1"/>
        <end position="78"/>
    </location>
</feature>
<dbReference type="Proteomes" id="UP001302059">
    <property type="component" value="Unassembled WGS sequence"/>
</dbReference>
<reference evidence="2 3" key="1">
    <citation type="submission" date="2023-05" db="EMBL/GenBank/DDBJ databases">
        <authorList>
            <person name="Gao F."/>
        </authorList>
    </citation>
    <scope>NUCLEOTIDE SEQUENCE [LARGE SCALE GENOMIC DNA]</scope>
    <source>
        <strain evidence="2 3">MIMF12</strain>
    </source>
</reference>
<organism evidence="2 3">
    <name type="scientific">Deinococcus rhizophilus</name>
    <dbReference type="NCBI Taxonomy" id="3049544"/>
    <lineage>
        <taxon>Bacteria</taxon>
        <taxon>Thermotogati</taxon>
        <taxon>Deinococcota</taxon>
        <taxon>Deinococci</taxon>
        <taxon>Deinococcales</taxon>
        <taxon>Deinococcaceae</taxon>
        <taxon>Deinococcus</taxon>
    </lineage>
</organism>
<protein>
    <recommendedName>
        <fullName evidence="4">M-like protein</fullName>
    </recommendedName>
</protein>
<dbReference type="EMBL" id="JASNGB010000011">
    <property type="protein sequence ID" value="MDL2343055.1"/>
    <property type="molecule type" value="Genomic_DNA"/>
</dbReference>
<evidence type="ECO:0000313" key="3">
    <source>
        <dbReference type="Proteomes" id="UP001302059"/>
    </source>
</evidence>
<keyword evidence="3" id="KW-1185">Reference proteome</keyword>
<comment type="caution">
    <text evidence="2">The sequence shown here is derived from an EMBL/GenBank/DDBJ whole genome shotgun (WGS) entry which is preliminary data.</text>
</comment>
<accession>A0ABT7JEZ0</accession>
<evidence type="ECO:0008006" key="4">
    <source>
        <dbReference type="Google" id="ProtNLM"/>
    </source>
</evidence>
<name>A0ABT7JEZ0_9DEIO</name>
<evidence type="ECO:0000313" key="2">
    <source>
        <dbReference type="EMBL" id="MDL2343055.1"/>
    </source>
</evidence>
<sequence length="78" mass="7977">MTHDDRTTTTSTDQPALPDDTGNGMSERSGHYDESGSGMTDTPTFPGNPAAPLEVPGSGAINDTETTFGTDAGDDKGT</sequence>